<evidence type="ECO:0000313" key="3">
    <source>
        <dbReference type="Proteomes" id="UP000702964"/>
    </source>
</evidence>
<proteinExistence type="predicted"/>
<feature type="region of interest" description="Disordered" evidence="1">
    <location>
        <begin position="1"/>
        <end position="82"/>
    </location>
</feature>
<accession>A0A8J4S6I5</accession>
<feature type="compositionally biased region" description="Polar residues" evidence="1">
    <location>
        <begin position="46"/>
        <end position="82"/>
    </location>
</feature>
<dbReference type="AlphaFoldDB" id="A0A8J4S6I5"/>
<dbReference type="EMBL" id="AOFI03001136">
    <property type="protein sequence ID" value="KAF4314996.1"/>
    <property type="molecule type" value="Genomic_DNA"/>
</dbReference>
<reference evidence="2" key="1">
    <citation type="journal article" date="2015" name="Genom Data">
        <title>Draft genome sequences of Phytophthora kernoviae and Phytophthora ramorum lineage EU2 from Scotland.</title>
        <authorList>
            <person name="Sambles C."/>
            <person name="Schlenzig A."/>
            <person name="O'Neill P."/>
            <person name="Grant M."/>
            <person name="Studholme D.J."/>
        </authorList>
    </citation>
    <scope>NUCLEOTIDE SEQUENCE</scope>
    <source>
        <strain evidence="2">00238/432</strain>
    </source>
</reference>
<feature type="compositionally biased region" description="Basic and acidic residues" evidence="1">
    <location>
        <begin position="1"/>
        <end position="24"/>
    </location>
</feature>
<name>A0A8J4S6I5_9STRA</name>
<comment type="caution">
    <text evidence="2">The sequence shown here is derived from an EMBL/GenBank/DDBJ whole genome shotgun (WGS) entry which is preliminary data.</text>
</comment>
<dbReference type="Proteomes" id="UP000702964">
    <property type="component" value="Unassembled WGS sequence"/>
</dbReference>
<evidence type="ECO:0000256" key="1">
    <source>
        <dbReference type="SAM" id="MobiDB-lite"/>
    </source>
</evidence>
<gene>
    <name evidence="2" type="ORF">G195_011491</name>
</gene>
<organism evidence="2 3">
    <name type="scientific">Phytophthora kernoviae 00238/432</name>
    <dbReference type="NCBI Taxonomy" id="1284355"/>
    <lineage>
        <taxon>Eukaryota</taxon>
        <taxon>Sar</taxon>
        <taxon>Stramenopiles</taxon>
        <taxon>Oomycota</taxon>
        <taxon>Peronosporomycetes</taxon>
        <taxon>Peronosporales</taxon>
        <taxon>Peronosporaceae</taxon>
        <taxon>Phytophthora</taxon>
    </lineage>
</organism>
<sequence>TENKDDNKDGGSNTENKDDNKDDGSNTENNGDSVSQTEVGGEADAKQQTQSTNTKYSGSESDINFSTFQGQDSTTAGTVAPQ</sequence>
<evidence type="ECO:0000313" key="2">
    <source>
        <dbReference type="EMBL" id="KAF4314996.1"/>
    </source>
</evidence>
<reference evidence="2" key="2">
    <citation type="submission" date="2020-02" db="EMBL/GenBank/DDBJ databases">
        <authorList>
            <person name="Studholme D.J."/>
        </authorList>
    </citation>
    <scope>NUCLEOTIDE SEQUENCE</scope>
    <source>
        <strain evidence="2">00238/432</strain>
    </source>
</reference>
<protein>
    <submittedName>
        <fullName evidence="2">Uncharacterized protein</fullName>
    </submittedName>
</protein>
<feature type="compositionally biased region" description="Polar residues" evidence="1">
    <location>
        <begin position="26"/>
        <end position="38"/>
    </location>
</feature>
<feature type="non-terminal residue" evidence="2">
    <location>
        <position position="1"/>
    </location>
</feature>